<keyword evidence="3" id="KW-1003">Cell membrane</keyword>
<dbReference type="InterPro" id="IPR028082">
    <property type="entry name" value="Peripla_BP_I"/>
</dbReference>
<feature type="transmembrane region" description="Helical" evidence="13">
    <location>
        <begin position="822"/>
        <end position="845"/>
    </location>
</feature>
<dbReference type="FunFam" id="3.40.50.2300:FF:000145">
    <property type="entry name" value="Glutamate receptor, metabotropic"/>
    <property type="match status" value="1"/>
</dbReference>
<proteinExistence type="inferred from homology"/>
<feature type="transmembrane region" description="Helical" evidence="13">
    <location>
        <begin position="673"/>
        <end position="694"/>
    </location>
</feature>
<evidence type="ECO:0000256" key="9">
    <source>
        <dbReference type="ARBA" id="ARBA00023180"/>
    </source>
</evidence>
<feature type="transmembrane region" description="Helical" evidence="13">
    <location>
        <begin position="603"/>
        <end position="626"/>
    </location>
</feature>
<name>A0A8J2RVW6_9CRUS</name>
<dbReference type="InterPro" id="IPR000337">
    <property type="entry name" value="GPCR_3"/>
</dbReference>
<dbReference type="Pfam" id="PF00003">
    <property type="entry name" value="7tm_3"/>
    <property type="match status" value="1"/>
</dbReference>
<dbReference type="InterPro" id="IPR050726">
    <property type="entry name" value="mGluR"/>
</dbReference>
<dbReference type="EMBL" id="CAKKLH010000292">
    <property type="protein sequence ID" value="CAH0109498.1"/>
    <property type="molecule type" value="Genomic_DNA"/>
</dbReference>
<dbReference type="Pfam" id="PF07562">
    <property type="entry name" value="NCD3G"/>
    <property type="match status" value="1"/>
</dbReference>
<keyword evidence="6" id="KW-0297">G-protein coupled receptor</keyword>
<dbReference type="InterPro" id="IPR000162">
    <property type="entry name" value="GPCR_3_mtglu_rcpt"/>
</dbReference>
<evidence type="ECO:0000256" key="8">
    <source>
        <dbReference type="ARBA" id="ARBA00023170"/>
    </source>
</evidence>
<organism evidence="15 16">
    <name type="scientific">Daphnia galeata</name>
    <dbReference type="NCBI Taxonomy" id="27404"/>
    <lineage>
        <taxon>Eukaryota</taxon>
        <taxon>Metazoa</taxon>
        <taxon>Ecdysozoa</taxon>
        <taxon>Arthropoda</taxon>
        <taxon>Crustacea</taxon>
        <taxon>Branchiopoda</taxon>
        <taxon>Diplostraca</taxon>
        <taxon>Cladocera</taxon>
        <taxon>Anomopoda</taxon>
        <taxon>Daphniidae</taxon>
        <taxon>Daphnia</taxon>
    </lineage>
</organism>
<dbReference type="InterPro" id="IPR017978">
    <property type="entry name" value="GPCR_3_C"/>
</dbReference>
<keyword evidence="16" id="KW-1185">Reference proteome</keyword>
<comment type="subcellular location">
    <subcellularLocation>
        <location evidence="1">Cell membrane</location>
        <topology evidence="1">Multi-pass membrane protein</topology>
    </subcellularLocation>
</comment>
<comment type="similarity">
    <text evidence="2">Belongs to the G-protein coupled receptor 3 family.</text>
</comment>
<accession>A0A8J2RVW6</accession>
<dbReference type="PROSITE" id="PS50259">
    <property type="entry name" value="G_PROTEIN_RECEP_F3_4"/>
    <property type="match status" value="1"/>
</dbReference>
<evidence type="ECO:0000256" key="6">
    <source>
        <dbReference type="ARBA" id="ARBA00023040"/>
    </source>
</evidence>
<gene>
    <name evidence="15" type="ORF">DGAL_LOCUS12976</name>
</gene>
<evidence type="ECO:0000256" key="1">
    <source>
        <dbReference type="ARBA" id="ARBA00004651"/>
    </source>
</evidence>
<feature type="transmembrane region" description="Helical" evidence="13">
    <location>
        <begin position="715"/>
        <end position="736"/>
    </location>
</feature>
<feature type="transmembrane region" description="Helical" evidence="13">
    <location>
        <begin position="796"/>
        <end position="816"/>
    </location>
</feature>
<evidence type="ECO:0000313" key="16">
    <source>
        <dbReference type="Proteomes" id="UP000789390"/>
    </source>
</evidence>
<dbReference type="SUPFAM" id="SSF53822">
    <property type="entry name" value="Periplasmic binding protein-like I"/>
    <property type="match status" value="1"/>
</dbReference>
<keyword evidence="10" id="KW-0807">Transducer</keyword>
<keyword evidence="5 13" id="KW-1133">Transmembrane helix</keyword>
<evidence type="ECO:0000256" key="13">
    <source>
        <dbReference type="SAM" id="Phobius"/>
    </source>
</evidence>
<feature type="domain" description="G-protein coupled receptors family 3 profile" evidence="14">
    <location>
        <begin position="603"/>
        <end position="868"/>
    </location>
</feature>
<dbReference type="Gene3D" id="3.40.50.2300">
    <property type="match status" value="2"/>
</dbReference>
<evidence type="ECO:0000256" key="3">
    <source>
        <dbReference type="ARBA" id="ARBA00022475"/>
    </source>
</evidence>
<dbReference type="CDD" id="cd15045">
    <property type="entry name" value="7tmC_mGluRs"/>
    <property type="match status" value="1"/>
</dbReference>
<evidence type="ECO:0000313" key="15">
    <source>
        <dbReference type="EMBL" id="CAH0109498.1"/>
    </source>
</evidence>
<comment type="caution">
    <text evidence="15">The sequence shown here is derived from an EMBL/GenBank/DDBJ whole genome shotgun (WGS) entry which is preliminary data.</text>
</comment>
<dbReference type="CDD" id="cd06362">
    <property type="entry name" value="PBP1_mGluR"/>
    <property type="match status" value="1"/>
</dbReference>
<dbReference type="GO" id="GO:0005886">
    <property type="term" value="C:plasma membrane"/>
    <property type="evidence" value="ECO:0007669"/>
    <property type="project" value="UniProtKB-SubCell"/>
</dbReference>
<dbReference type="PANTHER" id="PTHR24060">
    <property type="entry name" value="METABOTROPIC GLUTAMATE RECEPTOR"/>
    <property type="match status" value="1"/>
</dbReference>
<feature type="region of interest" description="Disordered" evidence="12">
    <location>
        <begin position="874"/>
        <end position="935"/>
    </location>
</feature>
<reference evidence="15" key="1">
    <citation type="submission" date="2021-11" db="EMBL/GenBank/DDBJ databases">
        <authorList>
            <person name="Schell T."/>
        </authorList>
    </citation>
    <scope>NUCLEOTIDE SEQUENCE</scope>
    <source>
        <strain evidence="15">M5</strain>
    </source>
</reference>
<dbReference type="PRINTS" id="PR00248">
    <property type="entry name" value="GPCRMGR"/>
</dbReference>
<evidence type="ECO:0000256" key="5">
    <source>
        <dbReference type="ARBA" id="ARBA00022989"/>
    </source>
</evidence>
<dbReference type="InterPro" id="IPR017979">
    <property type="entry name" value="GPCR_3_CS"/>
</dbReference>
<feature type="transmembrane region" description="Helical" evidence="13">
    <location>
        <begin position="761"/>
        <end position="784"/>
    </location>
</feature>
<sequence>MEFIFAIVKHHHFSKLQHTVMLMMMMPLAVTALISASISRPAFNFTWPTKKASDVEGDLTLGGLMMIHERQENFTCGPVMPQGGIQALETMLYTIDQINPILFKTAGFKIGAHILDDCDKDTYGLEQAVAFIKGSINNIDDTEYKCLDGTVPDVRNKVISGVVGASSSGTSIQVANLLRLFKIPQVSFFSSSPELSNKQRFEYFTRTIPSDHHQVMAIVQMIRFLKWSYISILYEESTYGIKAFEELEVLLAKNNICIAVKERLVKDSGVAGEAAYNGIVHKLNSKPKAKGVIIFGSDQEVSGVMRAVRRNNLTANFNWIGSDGWAGRLLVSEGNEPEVEGTLAFLPQAHPVRGFDNYFLSLTPQNNKRNPWFIEFWENHFQCRYPSSPPTPYNQDWQRMCTGREKLTAESVEFEGQLQYVSDAVLAFAYAFKDMHQTLCYGRKGLCKEMLPIDGSELLKYLRKVEFTGLSGDRFQFDDYGDGPARYDLIHFKQVSHGRYRRLRIGEYHSGQLKLDTKELRFRGDRTTPPESICSRPCNASQAKKYVEGEGCCWTCVECVLYQIRNPDDETQCSACPLGTLPNVERSQCLAIPEVYLRPDSGWAIGAMSFSAVGIVLTFTVLGVFLRHNDTPVVRASGRELSYVLLSGILLCYMVSFLFVLRPTDIVCGVQQTAIGLCFSVVYAALFTKTNRIARIFRGGKKSAGRPGLISPKSQLAICGFLVAVQGLILLAWLWVSPSVAKHVHPTREDNLLVCSSFTDASYMMAFAYPILLILLCTVYAVVTRKIPAAFNESKYIGFTMYTTCVIWLAFVPIYFSTASHLPLRITSMSVTISLSATVTLACLFSPKLYIIIFHPERNVRQALTMPTAKASIQKNSSPCTNNGHLMNNGSNKTTESVKGLMASSVIQHPSPTHSLSSSSQQHQPSTQQQQHQQPQQLLFPVAHLHTEVVPGQQYDGDLTVKVMTNSGTISVSRVHLTDKIHHTTINNRHHHHHRTPFRHVSL</sequence>
<dbReference type="PRINTS" id="PR00593">
    <property type="entry name" value="MTABOTROPICR"/>
</dbReference>
<feature type="compositionally biased region" description="Low complexity" evidence="12">
    <location>
        <begin position="908"/>
        <end position="935"/>
    </location>
</feature>
<dbReference type="GO" id="GO:0004930">
    <property type="term" value="F:G protein-coupled receptor activity"/>
    <property type="evidence" value="ECO:0007669"/>
    <property type="project" value="UniProtKB-KW"/>
</dbReference>
<dbReference type="FunFam" id="2.10.50.30:FF:000001">
    <property type="entry name" value="metabotropic glutamate receptor 1"/>
    <property type="match status" value="1"/>
</dbReference>
<evidence type="ECO:0000256" key="11">
    <source>
        <dbReference type="ARBA" id="ARBA00054813"/>
    </source>
</evidence>
<dbReference type="OrthoDB" id="425344at2759"/>
<feature type="transmembrane region" description="Helical" evidence="13">
    <location>
        <begin position="641"/>
        <end position="661"/>
    </location>
</feature>
<keyword evidence="8" id="KW-0675">Receptor</keyword>
<evidence type="ECO:0000256" key="7">
    <source>
        <dbReference type="ARBA" id="ARBA00023136"/>
    </source>
</evidence>
<dbReference type="PROSITE" id="PS00981">
    <property type="entry name" value="G_PROTEIN_RECEP_F3_3"/>
    <property type="match status" value="1"/>
</dbReference>
<dbReference type="Proteomes" id="UP000789390">
    <property type="component" value="Unassembled WGS sequence"/>
</dbReference>
<dbReference type="InterPro" id="IPR011500">
    <property type="entry name" value="GPCR_3_9-Cys_dom"/>
</dbReference>
<dbReference type="Gene3D" id="2.10.50.30">
    <property type="entry name" value="GPCR, family 3, nine cysteines domain"/>
    <property type="match status" value="1"/>
</dbReference>
<keyword evidence="4 13" id="KW-0812">Transmembrane</keyword>
<evidence type="ECO:0000259" key="14">
    <source>
        <dbReference type="PROSITE" id="PS50259"/>
    </source>
</evidence>
<evidence type="ECO:0000256" key="12">
    <source>
        <dbReference type="SAM" id="MobiDB-lite"/>
    </source>
</evidence>
<dbReference type="InterPro" id="IPR001828">
    <property type="entry name" value="ANF_lig-bd_rcpt"/>
</dbReference>
<evidence type="ECO:0000256" key="4">
    <source>
        <dbReference type="ARBA" id="ARBA00022692"/>
    </source>
</evidence>
<evidence type="ECO:0000256" key="10">
    <source>
        <dbReference type="ARBA" id="ARBA00023224"/>
    </source>
</evidence>
<feature type="compositionally biased region" description="Polar residues" evidence="12">
    <location>
        <begin position="874"/>
        <end position="897"/>
    </location>
</feature>
<keyword evidence="9" id="KW-0325">Glycoprotein</keyword>
<dbReference type="InterPro" id="IPR038550">
    <property type="entry name" value="GPCR_3_9-Cys_sf"/>
</dbReference>
<comment type="function">
    <text evidence="11">G-protein coupled receptor for glutamate. Ligand binding causes a conformation change that triggers signaling via guanine nucleotide-binding proteins (G proteins) and modulates the activity of down-stream effectors.</text>
</comment>
<keyword evidence="7 13" id="KW-0472">Membrane</keyword>
<dbReference type="FunFam" id="3.40.50.2300:FF:000681">
    <property type="entry name" value="Metabotropic glutamate receptor-like Protein"/>
    <property type="match status" value="1"/>
</dbReference>
<evidence type="ECO:0000256" key="2">
    <source>
        <dbReference type="ARBA" id="ARBA00007242"/>
    </source>
</evidence>
<dbReference type="Pfam" id="PF01094">
    <property type="entry name" value="ANF_receptor"/>
    <property type="match status" value="1"/>
</dbReference>
<protein>
    <recommendedName>
        <fullName evidence="14">G-protein coupled receptors family 3 profile domain-containing protein</fullName>
    </recommendedName>
</protein>
<dbReference type="AlphaFoldDB" id="A0A8J2RVW6"/>